<feature type="transmembrane region" description="Helical" evidence="14">
    <location>
        <begin position="304"/>
        <end position="330"/>
    </location>
</feature>
<feature type="transmembrane region" description="Helical" evidence="14">
    <location>
        <begin position="46"/>
        <end position="63"/>
    </location>
</feature>
<dbReference type="OMA" id="LIWILRI"/>
<keyword evidence="3" id="KW-0813">Transport</keyword>
<feature type="transmembrane region" description="Helical" evidence="14">
    <location>
        <begin position="156"/>
        <end position="175"/>
    </location>
</feature>
<dbReference type="PROSITE" id="PS50283">
    <property type="entry name" value="NA_SOLUT_SYMP_3"/>
    <property type="match status" value="1"/>
</dbReference>
<dbReference type="InterPro" id="IPR038377">
    <property type="entry name" value="Na/Glc_symporter_sf"/>
</dbReference>
<evidence type="ECO:0000256" key="5">
    <source>
        <dbReference type="ARBA" id="ARBA00022847"/>
    </source>
</evidence>
<keyword evidence="8" id="KW-0915">Sodium</keyword>
<dbReference type="HOGENOM" id="CLU_018808_10_0_1"/>
<feature type="transmembrane region" description="Helical" evidence="14">
    <location>
        <begin position="422"/>
        <end position="443"/>
    </location>
</feature>
<feature type="transmembrane region" description="Helical" evidence="14">
    <location>
        <begin position="365"/>
        <end position="385"/>
    </location>
</feature>
<organism evidence="15 16">
    <name type="scientific">Lottia gigantea</name>
    <name type="common">Giant owl limpet</name>
    <dbReference type="NCBI Taxonomy" id="225164"/>
    <lineage>
        <taxon>Eukaryota</taxon>
        <taxon>Metazoa</taxon>
        <taxon>Spiralia</taxon>
        <taxon>Lophotrochozoa</taxon>
        <taxon>Mollusca</taxon>
        <taxon>Gastropoda</taxon>
        <taxon>Patellogastropoda</taxon>
        <taxon>Lottioidea</taxon>
        <taxon>Lottiidae</taxon>
        <taxon>Lottia</taxon>
    </lineage>
</organism>
<keyword evidence="7 14" id="KW-1133">Transmembrane helix</keyword>
<dbReference type="GO" id="GO:0005886">
    <property type="term" value="C:plasma membrane"/>
    <property type="evidence" value="ECO:0007669"/>
    <property type="project" value="TreeGrafter"/>
</dbReference>
<evidence type="ECO:0000256" key="9">
    <source>
        <dbReference type="ARBA" id="ARBA00023065"/>
    </source>
</evidence>
<proteinExistence type="inferred from homology"/>
<evidence type="ECO:0000256" key="8">
    <source>
        <dbReference type="ARBA" id="ARBA00023053"/>
    </source>
</evidence>
<sequence length="512" mass="55490">MAVNIPGIIAVIIFYILIIAIGIWAGRKGANSTTEELLVANRGMGLIVSFFTMTATLVGGAYINGTAEILASSGVVWAQAPVAYCLAFLIGGVIYGPKMRRAGYITMYDPFQIKFGNRVGALMCIPQFMGDLFWTAAILAALGSTIAIILDIDQTIAVIISACVAIFYTVLGGLWSVAYTDVVQLICIAIGLIIAVPFALNHESVDFSRISDSWQGTIPTNQIGYFIDIYGVLLLGGIPWQVYYQRILACKTPERARLASLVASVATFCFAIPAACMGVAGASADWNQTSYTGEIPIPKEKMSYILPLVLQYLCPLPVSLIGLGAVSAAVMSSADSSILSTSSVFAKNIYQQFFRPKASDREMVWVLRIGIIVAGALATSIAIGAKSVYGLYVLCSDLMYVILFPQFTCVLFFDVSNAYGSLIGYTISVILRVIGGEAVVKIPPLIHYPFYTEEAGQNFPFRTLAMLCSLISTVLFSWLFEIMFKKEIIPKRFDVFGCTIVNMPNLHIRDAS</sequence>
<evidence type="ECO:0000256" key="2">
    <source>
        <dbReference type="ARBA" id="ARBA00006434"/>
    </source>
</evidence>
<keyword evidence="12" id="KW-0739">Sodium transport</keyword>
<dbReference type="CDD" id="cd11474">
    <property type="entry name" value="SLC5sbd_CHT"/>
    <property type="match status" value="1"/>
</dbReference>
<feature type="transmembrane region" description="Helical" evidence="14">
    <location>
        <begin position="256"/>
        <end position="284"/>
    </location>
</feature>
<dbReference type="InterPro" id="IPR052244">
    <property type="entry name" value="Choline_transporter"/>
</dbReference>
<keyword evidence="5" id="KW-0769">Symport</keyword>
<keyword evidence="11" id="KW-0325">Glycoprotein</keyword>
<evidence type="ECO:0000313" key="16">
    <source>
        <dbReference type="Proteomes" id="UP000030746"/>
    </source>
</evidence>
<gene>
    <name evidence="15" type="ORF">LOTGIDRAFT_177946</name>
</gene>
<keyword evidence="4 14" id="KW-0812">Transmembrane</keyword>
<evidence type="ECO:0000256" key="10">
    <source>
        <dbReference type="ARBA" id="ARBA00023136"/>
    </source>
</evidence>
<dbReference type="RefSeq" id="XP_009048064.1">
    <property type="nucleotide sequence ID" value="XM_009049816.1"/>
</dbReference>
<evidence type="ECO:0000256" key="3">
    <source>
        <dbReference type="ARBA" id="ARBA00022448"/>
    </source>
</evidence>
<keyword evidence="10 14" id="KW-0472">Membrane</keyword>
<dbReference type="KEGG" id="lgi:LOTGIDRAFT_177946"/>
<evidence type="ECO:0000313" key="15">
    <source>
        <dbReference type="EMBL" id="ESP01430.1"/>
    </source>
</evidence>
<name>V4CH56_LOTGI</name>
<evidence type="ECO:0000256" key="13">
    <source>
        <dbReference type="RuleBase" id="RU362091"/>
    </source>
</evidence>
<feature type="transmembrane region" description="Helical" evidence="14">
    <location>
        <begin position="182"/>
        <end position="200"/>
    </location>
</feature>
<evidence type="ECO:0000256" key="12">
    <source>
        <dbReference type="ARBA" id="ARBA00023201"/>
    </source>
</evidence>
<dbReference type="Proteomes" id="UP000030746">
    <property type="component" value="Unassembled WGS sequence"/>
</dbReference>
<evidence type="ECO:0000256" key="7">
    <source>
        <dbReference type="ARBA" id="ARBA00022989"/>
    </source>
</evidence>
<evidence type="ECO:0000256" key="6">
    <source>
        <dbReference type="ARBA" id="ARBA00022979"/>
    </source>
</evidence>
<feature type="transmembrane region" description="Helical" evidence="14">
    <location>
        <begin position="463"/>
        <end position="484"/>
    </location>
</feature>
<dbReference type="PANTHER" id="PTHR45897">
    <property type="entry name" value="HIGH-AFFINITY CHOLINE TRANSPORTER 1"/>
    <property type="match status" value="1"/>
</dbReference>
<dbReference type="GO" id="GO:0008292">
    <property type="term" value="P:acetylcholine biosynthetic process"/>
    <property type="evidence" value="ECO:0007669"/>
    <property type="project" value="TreeGrafter"/>
</dbReference>
<evidence type="ECO:0000256" key="1">
    <source>
        <dbReference type="ARBA" id="ARBA00004141"/>
    </source>
</evidence>
<comment type="subcellular location">
    <subcellularLocation>
        <location evidence="1">Membrane</location>
        <topology evidence="1">Multi-pass membrane protein</topology>
    </subcellularLocation>
</comment>
<feature type="transmembrane region" description="Helical" evidence="14">
    <location>
        <begin position="223"/>
        <end position="244"/>
    </location>
</feature>
<feature type="transmembrane region" description="Helical" evidence="14">
    <location>
        <begin position="6"/>
        <end position="25"/>
    </location>
</feature>
<dbReference type="PANTHER" id="PTHR45897:SF4">
    <property type="entry name" value="HIGH-AFFINITY CHOLINE TRANSPORTER 1"/>
    <property type="match status" value="1"/>
</dbReference>
<feature type="transmembrane region" description="Helical" evidence="14">
    <location>
        <begin position="75"/>
        <end position="95"/>
    </location>
</feature>
<dbReference type="InterPro" id="IPR001734">
    <property type="entry name" value="Na/solute_symporter"/>
</dbReference>
<dbReference type="AlphaFoldDB" id="V4CH56"/>
<keyword evidence="6" id="KW-0530">Neurotransmitter biosynthesis</keyword>
<dbReference type="EMBL" id="KB200521">
    <property type="protein sequence ID" value="ESP01430.1"/>
    <property type="molecule type" value="Genomic_DNA"/>
</dbReference>
<evidence type="ECO:0000256" key="11">
    <source>
        <dbReference type="ARBA" id="ARBA00023180"/>
    </source>
</evidence>
<accession>V4CH56</accession>
<protein>
    <submittedName>
        <fullName evidence="15">Uncharacterized protein</fullName>
    </submittedName>
</protein>
<keyword evidence="9" id="KW-0406">Ion transport</keyword>
<feature type="transmembrane region" description="Helical" evidence="14">
    <location>
        <begin position="132"/>
        <end position="150"/>
    </location>
</feature>
<dbReference type="GO" id="GO:0005307">
    <property type="term" value="F:choline:sodium symporter activity"/>
    <property type="evidence" value="ECO:0007669"/>
    <property type="project" value="TreeGrafter"/>
</dbReference>
<evidence type="ECO:0000256" key="4">
    <source>
        <dbReference type="ARBA" id="ARBA00022692"/>
    </source>
</evidence>
<comment type="similarity">
    <text evidence="2 13">Belongs to the sodium:solute symporter (SSF) (TC 2.A.21) family.</text>
</comment>
<feature type="transmembrane region" description="Helical" evidence="14">
    <location>
        <begin position="391"/>
        <end position="415"/>
    </location>
</feature>
<dbReference type="Gene3D" id="1.20.1730.10">
    <property type="entry name" value="Sodium/glucose cotransporter"/>
    <property type="match status" value="1"/>
</dbReference>
<reference evidence="15 16" key="1">
    <citation type="journal article" date="2013" name="Nature">
        <title>Insights into bilaterian evolution from three spiralian genomes.</title>
        <authorList>
            <person name="Simakov O."/>
            <person name="Marletaz F."/>
            <person name="Cho S.J."/>
            <person name="Edsinger-Gonzales E."/>
            <person name="Havlak P."/>
            <person name="Hellsten U."/>
            <person name="Kuo D.H."/>
            <person name="Larsson T."/>
            <person name="Lv J."/>
            <person name="Arendt D."/>
            <person name="Savage R."/>
            <person name="Osoegawa K."/>
            <person name="de Jong P."/>
            <person name="Grimwood J."/>
            <person name="Chapman J.A."/>
            <person name="Shapiro H."/>
            <person name="Aerts A."/>
            <person name="Otillar R.P."/>
            <person name="Terry A.Y."/>
            <person name="Boore J.L."/>
            <person name="Grigoriev I.V."/>
            <person name="Lindberg D.R."/>
            <person name="Seaver E.C."/>
            <person name="Weisblat D.A."/>
            <person name="Putnam N.H."/>
            <person name="Rokhsar D.S."/>
        </authorList>
    </citation>
    <scope>NUCLEOTIDE SEQUENCE [LARGE SCALE GENOMIC DNA]</scope>
</reference>
<evidence type="ECO:0000256" key="14">
    <source>
        <dbReference type="SAM" id="Phobius"/>
    </source>
</evidence>
<dbReference type="Pfam" id="PF00474">
    <property type="entry name" value="SSF"/>
    <property type="match status" value="1"/>
</dbReference>
<keyword evidence="16" id="KW-1185">Reference proteome</keyword>
<dbReference type="OrthoDB" id="546820at2759"/>
<dbReference type="CTD" id="20244245"/>
<dbReference type="GeneID" id="20244245"/>